<reference evidence="2 3" key="2">
    <citation type="submission" date="2024-07" db="EMBL/GenBank/DDBJ databases">
        <authorList>
            <person name="Akdeniz Z."/>
        </authorList>
    </citation>
    <scope>NUCLEOTIDE SEQUENCE [LARGE SCALE GENOMIC DNA]</scope>
</reference>
<keyword evidence="3" id="KW-1185">Reference proteome</keyword>
<dbReference type="Proteomes" id="UP001642409">
    <property type="component" value="Unassembled WGS sequence"/>
</dbReference>
<dbReference type="EMBL" id="CAXDID020000017">
    <property type="protein sequence ID" value="CAL5984413.1"/>
    <property type="molecule type" value="Genomic_DNA"/>
</dbReference>
<dbReference type="AlphaFoldDB" id="A0AA86RV90"/>
<accession>A0AA86RV90</accession>
<comment type="caution">
    <text evidence="1">The sequence shown here is derived from an EMBL/GenBank/DDBJ whole genome shotgun (WGS) entry which is preliminary data.</text>
</comment>
<proteinExistence type="predicted"/>
<reference evidence="1" key="1">
    <citation type="submission" date="2023-06" db="EMBL/GenBank/DDBJ databases">
        <authorList>
            <person name="Kurt Z."/>
        </authorList>
    </citation>
    <scope>NUCLEOTIDE SEQUENCE</scope>
</reference>
<organism evidence="1">
    <name type="scientific">Hexamita inflata</name>
    <dbReference type="NCBI Taxonomy" id="28002"/>
    <lineage>
        <taxon>Eukaryota</taxon>
        <taxon>Metamonada</taxon>
        <taxon>Diplomonadida</taxon>
        <taxon>Hexamitidae</taxon>
        <taxon>Hexamitinae</taxon>
        <taxon>Hexamita</taxon>
    </lineage>
</organism>
<name>A0AA86RV90_9EUKA</name>
<evidence type="ECO:0000313" key="2">
    <source>
        <dbReference type="EMBL" id="CAL5984413.1"/>
    </source>
</evidence>
<dbReference type="EMBL" id="CATOUU010001186">
    <property type="protein sequence ID" value="CAI9978677.1"/>
    <property type="molecule type" value="Genomic_DNA"/>
</dbReference>
<sequence>MQLIPPCKAIINRRRKEQHDIIRHQEEQQRMIEENSIKEYLGSLAYVEQGDYAALKMLSQLEQQYSIYQNKNVYHQGRKQRVQVKQVIDQVLKYSQQKYAEIQQKPKKDWRL</sequence>
<gene>
    <name evidence="1" type="ORF">HINF_LOCUS66322</name>
    <name evidence="2" type="ORF">HINF_LOCUS8087</name>
</gene>
<evidence type="ECO:0000313" key="3">
    <source>
        <dbReference type="Proteomes" id="UP001642409"/>
    </source>
</evidence>
<protein>
    <submittedName>
        <fullName evidence="2">Hypothetical_protein</fullName>
    </submittedName>
</protein>
<evidence type="ECO:0000313" key="1">
    <source>
        <dbReference type="EMBL" id="CAI9978677.1"/>
    </source>
</evidence>